<dbReference type="Pfam" id="PF01472">
    <property type="entry name" value="PUA"/>
    <property type="match status" value="1"/>
</dbReference>
<dbReference type="Pfam" id="PF16198">
    <property type="entry name" value="TruB_C_2"/>
    <property type="match status" value="1"/>
</dbReference>
<dbReference type="PROSITE" id="PS50890">
    <property type="entry name" value="PUA"/>
    <property type="match status" value="1"/>
</dbReference>
<organism evidence="4 5">
    <name type="scientific">Intoshia linei</name>
    <dbReference type="NCBI Taxonomy" id="1819745"/>
    <lineage>
        <taxon>Eukaryota</taxon>
        <taxon>Metazoa</taxon>
        <taxon>Spiralia</taxon>
        <taxon>Lophotrochozoa</taxon>
        <taxon>Mesozoa</taxon>
        <taxon>Orthonectida</taxon>
        <taxon>Rhopaluridae</taxon>
        <taxon>Intoshia</taxon>
    </lineage>
</organism>
<comment type="caution">
    <text evidence="4">The sequence shown here is derived from an EMBL/GenBank/DDBJ whole genome shotgun (WGS) entry which is preliminary data.</text>
</comment>
<dbReference type="EMBL" id="LWCA01001006">
    <property type="protein sequence ID" value="OAF66200.1"/>
    <property type="molecule type" value="Genomic_DNA"/>
</dbReference>
<evidence type="ECO:0000313" key="5">
    <source>
        <dbReference type="Proteomes" id="UP000078046"/>
    </source>
</evidence>
<dbReference type="PANTHER" id="PTHR23127">
    <property type="entry name" value="CENTROMERE/MICROTUBULE BINDING PROTEIN CBF5"/>
    <property type="match status" value="1"/>
</dbReference>
<dbReference type="InterPro" id="IPR032819">
    <property type="entry name" value="TruB_C"/>
</dbReference>
<dbReference type="GO" id="GO:1990481">
    <property type="term" value="P:mRNA pseudouridine synthesis"/>
    <property type="evidence" value="ECO:0007669"/>
    <property type="project" value="TreeGrafter"/>
</dbReference>
<dbReference type="SUPFAM" id="SSF88697">
    <property type="entry name" value="PUA domain-like"/>
    <property type="match status" value="1"/>
</dbReference>
<dbReference type="InterPro" id="IPR004802">
    <property type="entry name" value="tRNA_PsdUridine_synth_B_fam"/>
</dbReference>
<evidence type="ECO:0000256" key="2">
    <source>
        <dbReference type="SAM" id="MobiDB-lite"/>
    </source>
</evidence>
<protein>
    <recommendedName>
        <fullName evidence="3">PUA domain-containing protein</fullName>
    </recommendedName>
</protein>
<dbReference type="InterPro" id="IPR020103">
    <property type="entry name" value="PsdUridine_synth_cat_dom_sf"/>
</dbReference>
<feature type="domain" description="PUA" evidence="3">
    <location>
        <begin position="150"/>
        <end position="224"/>
    </location>
</feature>
<feature type="compositionally biased region" description="Basic and acidic residues" evidence="2">
    <location>
        <begin position="332"/>
        <end position="348"/>
    </location>
</feature>
<dbReference type="SMART" id="SM00359">
    <property type="entry name" value="PUA"/>
    <property type="match status" value="1"/>
</dbReference>
<dbReference type="InterPro" id="IPR015947">
    <property type="entry name" value="PUA-like_sf"/>
</dbReference>
<keyword evidence="5" id="KW-1185">Reference proteome</keyword>
<dbReference type="InterPro" id="IPR036974">
    <property type="entry name" value="PUA_sf"/>
</dbReference>
<dbReference type="Gene3D" id="3.30.70.3190">
    <property type="match status" value="1"/>
</dbReference>
<dbReference type="NCBIfam" id="TIGR00451">
    <property type="entry name" value="unchar_dom_2"/>
    <property type="match status" value="1"/>
</dbReference>
<name>A0A177AWH6_9BILA</name>
<dbReference type="GO" id="GO:0031429">
    <property type="term" value="C:box H/ACA snoRNP complex"/>
    <property type="evidence" value="ECO:0007669"/>
    <property type="project" value="TreeGrafter"/>
</dbReference>
<keyword evidence="1" id="KW-0413">Isomerase</keyword>
<dbReference type="CDD" id="cd21148">
    <property type="entry name" value="PUA_Cbf5"/>
    <property type="match status" value="1"/>
</dbReference>
<evidence type="ECO:0000313" key="4">
    <source>
        <dbReference type="EMBL" id="OAF66200.1"/>
    </source>
</evidence>
<dbReference type="FunFam" id="3.30.2350.10:FF:000043">
    <property type="entry name" value="RNA-guided pseudouridylation complex pseudouridine synthase subunit Cbf5"/>
    <property type="match status" value="1"/>
</dbReference>
<dbReference type="Proteomes" id="UP000078046">
    <property type="component" value="Unassembled WGS sequence"/>
</dbReference>
<dbReference type="GO" id="GO:0031118">
    <property type="term" value="P:rRNA pseudouridine synthesis"/>
    <property type="evidence" value="ECO:0007669"/>
    <property type="project" value="TreeGrafter"/>
</dbReference>
<dbReference type="AlphaFoldDB" id="A0A177AWH6"/>
<dbReference type="Gene3D" id="2.30.130.10">
    <property type="entry name" value="PUA domain"/>
    <property type="match status" value="1"/>
</dbReference>
<proteinExistence type="predicted"/>
<dbReference type="GO" id="GO:0009982">
    <property type="term" value="F:pseudouridine synthase activity"/>
    <property type="evidence" value="ECO:0007669"/>
    <property type="project" value="InterPro"/>
</dbReference>
<dbReference type="NCBIfam" id="TIGR00425">
    <property type="entry name" value="CBF5"/>
    <property type="match status" value="1"/>
</dbReference>
<evidence type="ECO:0000256" key="1">
    <source>
        <dbReference type="ARBA" id="ARBA00023235"/>
    </source>
</evidence>
<accession>A0A177AWH6</accession>
<dbReference type="SUPFAM" id="SSF55120">
    <property type="entry name" value="Pseudouridine synthase"/>
    <property type="match status" value="1"/>
</dbReference>
<sequence length="369" mass="41381">MSDVSDESVVSISDEKQSNVLDCSAMETLTGALFQRPPLISAVKRQLRIRTIYESKLLEYDAENGLGVLWLKCEAGTYIRSYCIHMGLLLGVGAQMQELRRVRSGILSEKDNLVTMHDVMDAQYLLDTTKDEKYLRSVINPLEALLVSHKRIIIKDSSINAICYGAKPMLPCVLRFDDDIEINSTIVLVSTKGEAIALAIALMTTAVMASCDHGIVAKLKRVIMDRDIYPRKWGLGPVSELKRKMISDGMLNKDGTANALTPSNWPYYFRDYSKFKKTDEAPEAVYGGDRSTVIPKLNYKVPLSKDVKIENANIKIENLSKSKAITKNRLKTFKDESSSSSDSVEKTPVKHKVLNFMKQKRRKLNDSSS</sequence>
<gene>
    <name evidence="4" type="ORF">A3Q56_06091</name>
</gene>
<feature type="compositionally biased region" description="Basic residues" evidence="2">
    <location>
        <begin position="349"/>
        <end position="363"/>
    </location>
</feature>
<dbReference type="OrthoDB" id="10250002at2759"/>
<dbReference type="GO" id="GO:0000495">
    <property type="term" value="P:box H/ACA sno(s)RNA 3'-end processing"/>
    <property type="evidence" value="ECO:0007669"/>
    <property type="project" value="TreeGrafter"/>
</dbReference>
<dbReference type="GO" id="GO:0031120">
    <property type="term" value="P:snRNA pseudouridine synthesis"/>
    <property type="evidence" value="ECO:0007669"/>
    <property type="project" value="TreeGrafter"/>
</dbReference>
<dbReference type="InterPro" id="IPR002478">
    <property type="entry name" value="PUA"/>
</dbReference>
<dbReference type="PANTHER" id="PTHR23127:SF0">
    <property type="entry name" value="H_ACA RIBONUCLEOPROTEIN COMPLEX SUBUNIT DKC1"/>
    <property type="match status" value="1"/>
</dbReference>
<feature type="region of interest" description="Disordered" evidence="2">
    <location>
        <begin position="332"/>
        <end position="369"/>
    </location>
</feature>
<dbReference type="GO" id="GO:0003723">
    <property type="term" value="F:RNA binding"/>
    <property type="evidence" value="ECO:0007669"/>
    <property type="project" value="InterPro"/>
</dbReference>
<dbReference type="InterPro" id="IPR004521">
    <property type="entry name" value="Uncharacterised_CHP00451"/>
</dbReference>
<evidence type="ECO:0000259" key="3">
    <source>
        <dbReference type="SMART" id="SM00359"/>
    </source>
</evidence>
<reference evidence="4 5" key="1">
    <citation type="submission" date="2016-04" db="EMBL/GenBank/DDBJ databases">
        <title>The genome of Intoshia linei affirms orthonectids as highly simplified spiralians.</title>
        <authorList>
            <person name="Mikhailov K.V."/>
            <person name="Slusarev G.S."/>
            <person name="Nikitin M.A."/>
            <person name="Logacheva M.D."/>
            <person name="Penin A."/>
            <person name="Aleoshin V."/>
            <person name="Panchin Y.V."/>
        </authorList>
    </citation>
    <scope>NUCLEOTIDE SEQUENCE [LARGE SCALE GENOMIC DNA]</scope>
    <source>
        <strain evidence="4">Intl2013</strain>
        <tissue evidence="4">Whole animal</tissue>
    </source>
</reference>